<feature type="domain" description="Condensin complex subunit 1 C-terminal" evidence="8">
    <location>
        <begin position="224"/>
        <end position="393"/>
    </location>
</feature>
<feature type="compositionally biased region" description="Basic residues" evidence="7">
    <location>
        <begin position="1"/>
        <end position="10"/>
    </location>
</feature>
<evidence type="ECO:0000256" key="5">
    <source>
        <dbReference type="ARBA" id="ARBA00023242"/>
    </source>
</evidence>
<dbReference type="InterPro" id="IPR016024">
    <property type="entry name" value="ARM-type_fold"/>
</dbReference>
<evidence type="ECO:0000256" key="4">
    <source>
        <dbReference type="ARBA" id="ARBA00023067"/>
    </source>
</evidence>
<dbReference type="InterPro" id="IPR011989">
    <property type="entry name" value="ARM-like"/>
</dbReference>
<dbReference type="GO" id="GO:0010032">
    <property type="term" value="P:meiotic chromosome condensation"/>
    <property type="evidence" value="ECO:0007669"/>
    <property type="project" value="TreeGrafter"/>
</dbReference>
<dbReference type="OrthoDB" id="436262at2759"/>
<dbReference type="GO" id="GO:0007076">
    <property type="term" value="P:mitotic chromosome condensation"/>
    <property type="evidence" value="ECO:0007669"/>
    <property type="project" value="InterPro"/>
</dbReference>
<keyword evidence="6" id="KW-0131">Cell cycle</keyword>
<name>A0A7J7IL49_9RHOD</name>
<dbReference type="Proteomes" id="UP000530660">
    <property type="component" value="Unassembled WGS sequence"/>
</dbReference>
<evidence type="ECO:0000313" key="10">
    <source>
        <dbReference type="Proteomes" id="UP000530660"/>
    </source>
</evidence>
<feature type="compositionally biased region" description="Low complexity" evidence="7">
    <location>
        <begin position="591"/>
        <end position="609"/>
    </location>
</feature>
<keyword evidence="2" id="KW-0132">Cell division</keyword>
<accession>A0A7J7IL49</accession>
<keyword evidence="5" id="KW-0539">Nucleus</keyword>
<dbReference type="GO" id="GO:0042393">
    <property type="term" value="F:histone binding"/>
    <property type="evidence" value="ECO:0007669"/>
    <property type="project" value="TreeGrafter"/>
</dbReference>
<dbReference type="PANTHER" id="PTHR14222:SF2">
    <property type="entry name" value="CONDENSIN COMPLEX SUBUNIT 1"/>
    <property type="match status" value="1"/>
</dbReference>
<dbReference type="AlphaFoldDB" id="A0A7J7IL49"/>
<sequence length="620" mass="68423">MRLVEKHRHAWGNEDKTPPSASSLRCSRSWLGRLFTLVSAFALHELRFATSQVRQCLRSESSANAKVATLSDAIATLQLDDAAPKRTRPPRKQQAEAAADVDALVSATEPERFQYLESRFEQVCSALEAELAAPDAPLSALAPLAAHVLLLDCASATEALIMPCSDGASTTDTQANTSAGTRRPNTVAAAAALALGRLVCLHESIAERYLRVLFTALQQAQSALVRLNLVVALGDLVARFPNRLEPWTDQLYAVLHRDQDARVRRYMLMVLTHLILNEMVKIKGHWADLVLCLKDPDAAVARLARTLFTEMQRKRVSAAQTLVLLLPDLVCSLSSPGAFHRRQLTDDSFREMMQFLLSFVQHERLTESLLERFCYRLRGAPDAQTARRLALCIPLLRCTSERCLRRLSELHKCYVNRLHDSVIADCFRQVLIRARRAARSQELRALVDELEQRLAQLSCTSLVSPNAMSPLEGVDGSPHASTATATASLANDEHVAGATPATHIRSVSTLRTPASARKSARARARTVMRQLVLHQQPSGRPHCRRQQPRQGQGREPAPPNHRASEDDDDDDNHDHDDDDDDDGGGGGDQGGTRSTSAEEPASPPCAASSRVRRRRVQRIL</sequence>
<dbReference type="InterPro" id="IPR032682">
    <property type="entry name" value="Cnd1_C"/>
</dbReference>
<evidence type="ECO:0000256" key="3">
    <source>
        <dbReference type="ARBA" id="ARBA00022776"/>
    </source>
</evidence>
<feature type="region of interest" description="Disordered" evidence="7">
    <location>
        <begin position="498"/>
        <end position="620"/>
    </location>
</feature>
<evidence type="ECO:0000256" key="7">
    <source>
        <dbReference type="SAM" id="MobiDB-lite"/>
    </source>
</evidence>
<evidence type="ECO:0000256" key="2">
    <source>
        <dbReference type="ARBA" id="ARBA00022618"/>
    </source>
</evidence>
<evidence type="ECO:0000256" key="1">
    <source>
        <dbReference type="ARBA" id="ARBA00004123"/>
    </source>
</evidence>
<dbReference type="InterPro" id="IPR026971">
    <property type="entry name" value="CND1/NCAPD3"/>
</dbReference>
<dbReference type="EMBL" id="VWRR01000006">
    <property type="protein sequence ID" value="KAF6003450.1"/>
    <property type="molecule type" value="Genomic_DNA"/>
</dbReference>
<dbReference type="SUPFAM" id="SSF48371">
    <property type="entry name" value="ARM repeat"/>
    <property type="match status" value="1"/>
</dbReference>
<reference evidence="9 10" key="1">
    <citation type="journal article" date="2020" name="J. Phycol.">
        <title>Comparative genome analysis reveals Cyanidiococcus gen. nov., a new extremophilic red algal genus sister to Cyanidioschyzon (Cyanidioschyzonaceae, Rhodophyta).</title>
        <authorList>
            <person name="Liu S.-L."/>
            <person name="Chiang Y.-R."/>
            <person name="Yoon H.S."/>
            <person name="Fu H.-Y."/>
        </authorList>
    </citation>
    <scope>NUCLEOTIDE SEQUENCE [LARGE SCALE GENOMIC DNA]</scope>
    <source>
        <strain evidence="9 10">THAL066</strain>
    </source>
</reference>
<comment type="subcellular location">
    <subcellularLocation>
        <location evidence="1">Nucleus</location>
    </subcellularLocation>
</comment>
<evidence type="ECO:0000256" key="6">
    <source>
        <dbReference type="ARBA" id="ARBA00023306"/>
    </source>
</evidence>
<keyword evidence="10" id="KW-1185">Reference proteome</keyword>
<feature type="compositionally biased region" description="Acidic residues" evidence="7">
    <location>
        <begin position="565"/>
        <end position="583"/>
    </location>
</feature>
<dbReference type="GO" id="GO:0005634">
    <property type="term" value="C:nucleus"/>
    <property type="evidence" value="ECO:0007669"/>
    <property type="project" value="UniProtKB-SubCell"/>
</dbReference>
<keyword evidence="3" id="KW-0498">Mitosis</keyword>
<protein>
    <recommendedName>
        <fullName evidence="8">Condensin complex subunit 1 C-terminal domain-containing protein</fullName>
    </recommendedName>
</protein>
<dbReference type="Gene3D" id="1.25.10.10">
    <property type="entry name" value="Leucine-rich Repeat Variant"/>
    <property type="match status" value="1"/>
</dbReference>
<comment type="caution">
    <text evidence="9">The sequence shown here is derived from an EMBL/GenBank/DDBJ whole genome shotgun (WGS) entry which is preliminary data.</text>
</comment>
<feature type="compositionally biased region" description="Basic residues" evidence="7">
    <location>
        <begin position="610"/>
        <end position="620"/>
    </location>
</feature>
<dbReference type="GO" id="GO:0051301">
    <property type="term" value="P:cell division"/>
    <property type="evidence" value="ECO:0007669"/>
    <property type="project" value="UniProtKB-KW"/>
</dbReference>
<feature type="region of interest" description="Disordered" evidence="7">
    <location>
        <begin position="1"/>
        <end position="23"/>
    </location>
</feature>
<evidence type="ECO:0000313" key="9">
    <source>
        <dbReference type="EMBL" id="KAF6003450.1"/>
    </source>
</evidence>
<gene>
    <name evidence="9" type="ORF">F1559_000319</name>
</gene>
<organism evidence="9 10">
    <name type="scientific">Cyanidiococcus yangmingshanensis</name>
    <dbReference type="NCBI Taxonomy" id="2690220"/>
    <lineage>
        <taxon>Eukaryota</taxon>
        <taxon>Rhodophyta</taxon>
        <taxon>Bangiophyceae</taxon>
        <taxon>Cyanidiales</taxon>
        <taxon>Cyanidiaceae</taxon>
        <taxon>Cyanidiococcus</taxon>
    </lineage>
</organism>
<keyword evidence="4" id="KW-0226">DNA condensation</keyword>
<dbReference type="PANTHER" id="PTHR14222">
    <property type="entry name" value="CONDENSIN"/>
    <property type="match status" value="1"/>
</dbReference>
<evidence type="ECO:0000259" key="8">
    <source>
        <dbReference type="Pfam" id="PF12717"/>
    </source>
</evidence>
<dbReference type="GO" id="GO:0000796">
    <property type="term" value="C:condensin complex"/>
    <property type="evidence" value="ECO:0007669"/>
    <property type="project" value="TreeGrafter"/>
</dbReference>
<dbReference type="Pfam" id="PF12717">
    <property type="entry name" value="Cnd1"/>
    <property type="match status" value="1"/>
</dbReference>
<dbReference type="GO" id="GO:0000779">
    <property type="term" value="C:condensed chromosome, centromeric region"/>
    <property type="evidence" value="ECO:0007669"/>
    <property type="project" value="TreeGrafter"/>
</dbReference>
<proteinExistence type="predicted"/>